<accession>A0A5S4H1U9</accession>
<dbReference type="OrthoDB" id="9805514at2"/>
<dbReference type="PANTHER" id="PTHR45772">
    <property type="entry name" value="CONSERVED COMPONENT OF ABC TRANSPORTER FOR NATURAL AMINO ACIDS-RELATED"/>
    <property type="match status" value="1"/>
</dbReference>
<dbReference type="GO" id="GO:0005886">
    <property type="term" value="C:plasma membrane"/>
    <property type="evidence" value="ECO:0007669"/>
    <property type="project" value="TreeGrafter"/>
</dbReference>
<dbReference type="CDD" id="cd03219">
    <property type="entry name" value="ABC_Mj1267_LivG_branched"/>
    <property type="match status" value="1"/>
</dbReference>
<dbReference type="GO" id="GO:0015808">
    <property type="term" value="P:L-alanine transport"/>
    <property type="evidence" value="ECO:0007669"/>
    <property type="project" value="TreeGrafter"/>
</dbReference>
<protein>
    <submittedName>
        <fullName evidence="5">ABC transporter ATP-binding protein</fullName>
    </submittedName>
</protein>
<evidence type="ECO:0000313" key="6">
    <source>
        <dbReference type="Proteomes" id="UP000305238"/>
    </source>
</evidence>
<proteinExistence type="predicted"/>
<evidence type="ECO:0000256" key="2">
    <source>
        <dbReference type="ARBA" id="ARBA00022741"/>
    </source>
</evidence>
<comment type="caution">
    <text evidence="5">The sequence shown here is derived from an EMBL/GenBank/DDBJ whole genome shotgun (WGS) entry which is preliminary data.</text>
</comment>
<dbReference type="Proteomes" id="UP000305238">
    <property type="component" value="Unassembled WGS sequence"/>
</dbReference>
<dbReference type="GO" id="GO:0005304">
    <property type="term" value="F:L-valine transmembrane transporter activity"/>
    <property type="evidence" value="ECO:0007669"/>
    <property type="project" value="TreeGrafter"/>
</dbReference>
<dbReference type="InterPro" id="IPR051120">
    <property type="entry name" value="ABC_AA/LPS_Transport"/>
</dbReference>
<dbReference type="GO" id="GO:0015188">
    <property type="term" value="F:L-isoleucine transmembrane transporter activity"/>
    <property type="evidence" value="ECO:0007669"/>
    <property type="project" value="TreeGrafter"/>
</dbReference>
<dbReference type="GO" id="GO:0015192">
    <property type="term" value="F:L-phenylalanine transmembrane transporter activity"/>
    <property type="evidence" value="ECO:0007669"/>
    <property type="project" value="TreeGrafter"/>
</dbReference>
<feature type="domain" description="ABC transporter" evidence="4">
    <location>
        <begin position="27"/>
        <end position="260"/>
    </location>
</feature>
<dbReference type="InterPro" id="IPR032823">
    <property type="entry name" value="BCA_ABC_TP_C"/>
</dbReference>
<dbReference type="InterPro" id="IPR027417">
    <property type="entry name" value="P-loop_NTPase"/>
</dbReference>
<dbReference type="SMART" id="SM00382">
    <property type="entry name" value="AAA"/>
    <property type="match status" value="1"/>
</dbReference>
<dbReference type="EMBL" id="VCKZ01000100">
    <property type="protein sequence ID" value="TMR38671.1"/>
    <property type="molecule type" value="Genomic_DNA"/>
</dbReference>
<evidence type="ECO:0000256" key="3">
    <source>
        <dbReference type="ARBA" id="ARBA00022840"/>
    </source>
</evidence>
<keyword evidence="2" id="KW-0547">Nucleotide-binding</keyword>
<dbReference type="PANTHER" id="PTHR45772:SF7">
    <property type="entry name" value="AMINO ACID ABC TRANSPORTER ATP-BINDING PROTEIN"/>
    <property type="match status" value="1"/>
</dbReference>
<dbReference type="SUPFAM" id="SSF52540">
    <property type="entry name" value="P-loop containing nucleoside triphosphate hydrolases"/>
    <property type="match status" value="1"/>
</dbReference>
<dbReference type="AlphaFoldDB" id="A0A5S4H1U9"/>
<evidence type="ECO:0000256" key="1">
    <source>
        <dbReference type="ARBA" id="ARBA00022448"/>
    </source>
</evidence>
<dbReference type="PROSITE" id="PS50893">
    <property type="entry name" value="ABC_TRANSPORTER_2"/>
    <property type="match status" value="1"/>
</dbReference>
<evidence type="ECO:0000313" key="5">
    <source>
        <dbReference type="EMBL" id="TMR38671.1"/>
    </source>
</evidence>
<dbReference type="InterPro" id="IPR003593">
    <property type="entry name" value="AAA+_ATPase"/>
</dbReference>
<dbReference type="GO" id="GO:1903805">
    <property type="term" value="P:L-valine import across plasma membrane"/>
    <property type="evidence" value="ECO:0007669"/>
    <property type="project" value="TreeGrafter"/>
</dbReference>
<keyword evidence="1" id="KW-0813">Transport</keyword>
<dbReference type="Pfam" id="PF00005">
    <property type="entry name" value="ABC_tran"/>
    <property type="match status" value="1"/>
</dbReference>
<dbReference type="InterPro" id="IPR003439">
    <property type="entry name" value="ABC_transporter-like_ATP-bd"/>
</dbReference>
<evidence type="ECO:0000259" key="4">
    <source>
        <dbReference type="PROSITE" id="PS50893"/>
    </source>
</evidence>
<organism evidence="5 6">
    <name type="scientific">Actinomadura geliboluensis</name>
    <dbReference type="NCBI Taxonomy" id="882440"/>
    <lineage>
        <taxon>Bacteria</taxon>
        <taxon>Bacillati</taxon>
        <taxon>Actinomycetota</taxon>
        <taxon>Actinomycetes</taxon>
        <taxon>Streptosporangiales</taxon>
        <taxon>Thermomonosporaceae</taxon>
        <taxon>Actinomadura</taxon>
    </lineage>
</organism>
<dbReference type="GO" id="GO:0042941">
    <property type="term" value="P:D-alanine transmembrane transport"/>
    <property type="evidence" value="ECO:0007669"/>
    <property type="project" value="TreeGrafter"/>
</dbReference>
<dbReference type="Gene3D" id="3.40.50.300">
    <property type="entry name" value="P-loop containing nucleotide triphosphate hydrolases"/>
    <property type="match status" value="1"/>
</dbReference>
<gene>
    <name evidence="5" type="ORF">ETD96_15865</name>
</gene>
<reference evidence="5 6" key="1">
    <citation type="submission" date="2019-05" db="EMBL/GenBank/DDBJ databases">
        <title>Draft genome sequence of Actinomadura geliboluensis A8036.</title>
        <authorList>
            <person name="Saricaoglu S."/>
            <person name="Isik K."/>
        </authorList>
    </citation>
    <scope>NUCLEOTIDE SEQUENCE [LARGE SCALE GENOMIC DNA]</scope>
    <source>
        <strain evidence="5 6">A8036</strain>
    </source>
</reference>
<sequence length="264" mass="28561">MPARSSSDRGPGRSAAVTIAPSEMDGIHTENLCLDYAGVRALDDVTVHFPGGKCTGLIGPNGAGKTTLVNVLTGFARPDRGRVLFFGADAGGWSPERRARRGLARTFQNARIFPGLSVFENVEVAALCGGLSRRDARREAHRILELGGLRQFRDLPARQLPYAHQRILGMARALGLRPRFLFLDEPAAGIDDLELPEFIRLLATIREDSGCGVILIEHNVDLVFQMSDHVVVLDHGAVIAQGGPAEIRRHPDVMAAYLGTEDAP</sequence>
<name>A0A5S4H1U9_9ACTN</name>
<dbReference type="GO" id="GO:1903806">
    <property type="term" value="P:L-isoleucine import across plasma membrane"/>
    <property type="evidence" value="ECO:0007669"/>
    <property type="project" value="TreeGrafter"/>
</dbReference>
<keyword evidence="6" id="KW-1185">Reference proteome</keyword>
<dbReference type="Pfam" id="PF12399">
    <property type="entry name" value="BCA_ABC_TP_C"/>
    <property type="match status" value="1"/>
</dbReference>
<dbReference type="GO" id="GO:0005524">
    <property type="term" value="F:ATP binding"/>
    <property type="evidence" value="ECO:0007669"/>
    <property type="project" value="UniProtKB-KW"/>
</dbReference>
<dbReference type="GO" id="GO:0016887">
    <property type="term" value="F:ATP hydrolysis activity"/>
    <property type="evidence" value="ECO:0007669"/>
    <property type="project" value="InterPro"/>
</dbReference>
<keyword evidence="3 5" id="KW-0067">ATP-binding</keyword>